<feature type="compositionally biased region" description="Basic and acidic residues" evidence="1">
    <location>
        <begin position="330"/>
        <end position="343"/>
    </location>
</feature>
<feature type="compositionally biased region" description="Polar residues" evidence="1">
    <location>
        <begin position="467"/>
        <end position="479"/>
    </location>
</feature>
<proteinExistence type="predicted"/>
<feature type="compositionally biased region" description="Pro residues" evidence="1">
    <location>
        <begin position="76"/>
        <end position="90"/>
    </location>
</feature>
<keyword evidence="3" id="KW-1185">Reference proteome</keyword>
<organism evidence="2 3">
    <name type="scientific">Globisporangium ultimum (strain ATCC 200006 / CBS 805.95 / DAOM BR144)</name>
    <name type="common">Pythium ultimum</name>
    <dbReference type="NCBI Taxonomy" id="431595"/>
    <lineage>
        <taxon>Eukaryota</taxon>
        <taxon>Sar</taxon>
        <taxon>Stramenopiles</taxon>
        <taxon>Oomycota</taxon>
        <taxon>Peronosporomycetes</taxon>
        <taxon>Pythiales</taxon>
        <taxon>Pythiaceae</taxon>
        <taxon>Globisporangium</taxon>
    </lineage>
</organism>
<evidence type="ECO:0000313" key="2">
    <source>
        <dbReference type="EnsemblProtists" id="PYU1_T010234"/>
    </source>
</evidence>
<feature type="compositionally biased region" description="Low complexity" evidence="1">
    <location>
        <begin position="289"/>
        <end position="315"/>
    </location>
</feature>
<feature type="compositionally biased region" description="Polar residues" evidence="1">
    <location>
        <begin position="171"/>
        <end position="186"/>
    </location>
</feature>
<evidence type="ECO:0000313" key="3">
    <source>
        <dbReference type="Proteomes" id="UP000019132"/>
    </source>
</evidence>
<feature type="compositionally biased region" description="Polar residues" evidence="1">
    <location>
        <begin position="316"/>
        <end position="329"/>
    </location>
</feature>
<dbReference type="HOGENOM" id="CLU_570620_0_0_1"/>
<protein>
    <submittedName>
        <fullName evidence="2">Uncharacterized protein</fullName>
    </submittedName>
</protein>
<feature type="compositionally biased region" description="Low complexity" evidence="1">
    <location>
        <begin position="453"/>
        <end position="466"/>
    </location>
</feature>
<dbReference type="Proteomes" id="UP000019132">
    <property type="component" value="Unassembled WGS sequence"/>
</dbReference>
<feature type="region of interest" description="Disordered" evidence="1">
    <location>
        <begin position="451"/>
        <end position="479"/>
    </location>
</feature>
<feature type="compositionally biased region" description="Low complexity" evidence="1">
    <location>
        <begin position="51"/>
        <end position="75"/>
    </location>
</feature>
<dbReference type="AlphaFoldDB" id="K3WZ35"/>
<dbReference type="STRING" id="431595.K3WZ35"/>
<reference evidence="3" key="2">
    <citation type="submission" date="2010-04" db="EMBL/GenBank/DDBJ databases">
        <authorList>
            <person name="Buell R."/>
            <person name="Hamilton J."/>
            <person name="Hostetler J."/>
        </authorList>
    </citation>
    <scope>NUCLEOTIDE SEQUENCE [LARGE SCALE GENOMIC DNA]</scope>
    <source>
        <strain evidence="3">DAOM:BR144</strain>
    </source>
</reference>
<feature type="compositionally biased region" description="Low complexity" evidence="1">
    <location>
        <begin position="193"/>
        <end position="202"/>
    </location>
</feature>
<reference evidence="2" key="3">
    <citation type="submission" date="2015-02" db="UniProtKB">
        <authorList>
            <consortium name="EnsemblProtists"/>
        </authorList>
    </citation>
    <scope>IDENTIFICATION</scope>
    <source>
        <strain evidence="2">DAOM BR144</strain>
    </source>
</reference>
<dbReference type="EnsemblProtists" id="PYU1_T010234">
    <property type="protein sequence ID" value="PYU1_T010234"/>
    <property type="gene ID" value="PYU1_G010214"/>
</dbReference>
<dbReference type="EMBL" id="GL376623">
    <property type="status" value="NOT_ANNOTATED_CDS"/>
    <property type="molecule type" value="Genomic_DNA"/>
</dbReference>
<reference evidence="3" key="1">
    <citation type="journal article" date="2010" name="Genome Biol.">
        <title>Genome sequence of the necrotrophic plant pathogen Pythium ultimum reveals original pathogenicity mechanisms and effector repertoire.</title>
        <authorList>
            <person name="Levesque C.A."/>
            <person name="Brouwer H."/>
            <person name="Cano L."/>
            <person name="Hamilton J.P."/>
            <person name="Holt C."/>
            <person name="Huitema E."/>
            <person name="Raffaele S."/>
            <person name="Robideau G.P."/>
            <person name="Thines M."/>
            <person name="Win J."/>
            <person name="Zerillo M.M."/>
            <person name="Beakes G.W."/>
            <person name="Boore J.L."/>
            <person name="Busam D."/>
            <person name="Dumas B."/>
            <person name="Ferriera S."/>
            <person name="Fuerstenberg S.I."/>
            <person name="Gachon C.M."/>
            <person name="Gaulin E."/>
            <person name="Govers F."/>
            <person name="Grenville-Briggs L."/>
            <person name="Horner N."/>
            <person name="Hostetler J."/>
            <person name="Jiang R.H."/>
            <person name="Johnson J."/>
            <person name="Krajaejun T."/>
            <person name="Lin H."/>
            <person name="Meijer H.J."/>
            <person name="Moore B."/>
            <person name="Morris P."/>
            <person name="Phuntmart V."/>
            <person name="Puiu D."/>
            <person name="Shetty J."/>
            <person name="Stajich J.E."/>
            <person name="Tripathy S."/>
            <person name="Wawra S."/>
            <person name="van West P."/>
            <person name="Whitty B.R."/>
            <person name="Coutinho P.M."/>
            <person name="Henrissat B."/>
            <person name="Martin F."/>
            <person name="Thomas P.D."/>
            <person name="Tyler B.M."/>
            <person name="De Vries R.P."/>
            <person name="Kamoun S."/>
            <person name="Yandell M."/>
            <person name="Tisserat N."/>
            <person name="Buell C.R."/>
        </authorList>
    </citation>
    <scope>NUCLEOTIDE SEQUENCE</scope>
    <source>
        <strain evidence="3">DAOM:BR144</strain>
    </source>
</reference>
<feature type="compositionally biased region" description="Acidic residues" evidence="1">
    <location>
        <begin position="41"/>
        <end position="50"/>
    </location>
</feature>
<evidence type="ECO:0000256" key="1">
    <source>
        <dbReference type="SAM" id="MobiDB-lite"/>
    </source>
</evidence>
<feature type="compositionally biased region" description="Gly residues" evidence="1">
    <location>
        <begin position="1"/>
        <end position="23"/>
    </location>
</feature>
<feature type="region of interest" description="Disordered" evidence="1">
    <location>
        <begin position="1"/>
        <end position="208"/>
    </location>
</feature>
<feature type="region of interest" description="Disordered" evidence="1">
    <location>
        <begin position="283"/>
        <end position="436"/>
    </location>
</feature>
<sequence length="479" mass="49275">GRGGSFSGRGGRGGGRGRGGRGGVSRSDNREQSSENPTEAGDNENSEATEENPAPESAPESETTSKKTGSKSSKPAPTPAPTNVAPPPVGPILTGAWTKKPNLAGVIAKPKPVEPSPKPVEKPTLAPKSPSPKKKVEQKSPQKTRPSEPVLSEPIEKAVSPKKTEPKIESPSISSGWGSLDVSTSGIGEWPSTTTENKTVTTPNAWARGSPLLTPVAVAATETPSSLPTVVPGSPKDIQVPRSEPRSAVASASSPKQYLKMGKWDSAATTNLSLQFGSFSLNGVEHTESTSPRGWSSTTTTTTSTTNGGKTVSKTETTQSAWRSTQVSSPKEKALSPARKLESETSSSTRKSAGGMTSAPPGLSVDSGRLTPKSSQSPRTFAPSAPSPASLPKPDEVKRSTPTRGQGHFQSQAGSQTQTASKIGSGSGFASDFGSKSSGLYQASYNQYSMDLGARGNNNASAGNIAQSQLAPASSTPKS</sequence>
<feature type="compositionally biased region" description="Low complexity" evidence="1">
    <location>
        <begin position="410"/>
        <end position="421"/>
    </location>
</feature>
<name>K3WZ35_GLOUD</name>
<dbReference type="eggNOG" id="ENOG502QTMG">
    <property type="taxonomic scope" value="Eukaryota"/>
</dbReference>
<feature type="region of interest" description="Disordered" evidence="1">
    <location>
        <begin position="223"/>
        <end position="259"/>
    </location>
</feature>
<dbReference type="InParanoid" id="K3WZ35"/>
<dbReference type="VEuPathDB" id="FungiDB:PYU1_G010214"/>
<accession>K3WZ35</accession>